<protein>
    <submittedName>
        <fullName evidence="2">Uncharacterized protein</fullName>
    </submittedName>
</protein>
<organism evidence="2 3">
    <name type="scientific">Saccharomonospora azurea NA-128</name>
    <dbReference type="NCBI Taxonomy" id="882081"/>
    <lineage>
        <taxon>Bacteria</taxon>
        <taxon>Bacillati</taxon>
        <taxon>Actinomycetota</taxon>
        <taxon>Actinomycetes</taxon>
        <taxon>Pseudonocardiales</taxon>
        <taxon>Pseudonocardiaceae</taxon>
        <taxon>Saccharomonospora</taxon>
    </lineage>
</organism>
<feature type="region of interest" description="Disordered" evidence="1">
    <location>
        <begin position="32"/>
        <end position="52"/>
    </location>
</feature>
<dbReference type="RefSeq" id="WP_005437904.1">
    <property type="nucleotide sequence ID" value="NZ_CM001466.1"/>
</dbReference>
<evidence type="ECO:0000313" key="2">
    <source>
        <dbReference type="EMBL" id="EHY87237.1"/>
    </source>
</evidence>
<dbReference type="OrthoDB" id="3335096at2"/>
<feature type="compositionally biased region" description="Basic and acidic residues" evidence="1">
    <location>
        <begin position="35"/>
        <end position="52"/>
    </location>
</feature>
<keyword evidence="3" id="KW-1185">Reference proteome</keyword>
<dbReference type="Proteomes" id="UP000004705">
    <property type="component" value="Chromosome"/>
</dbReference>
<proteinExistence type="predicted"/>
<gene>
    <name evidence="2" type="ORF">SacazDRAFT_00251</name>
</gene>
<accession>H8G677</accession>
<dbReference type="HOGENOM" id="CLU_047965_0_0_11"/>
<dbReference type="AlphaFoldDB" id="H8G677"/>
<dbReference type="EMBL" id="CM001466">
    <property type="protein sequence ID" value="EHY87237.1"/>
    <property type="molecule type" value="Genomic_DNA"/>
</dbReference>
<evidence type="ECO:0000313" key="3">
    <source>
        <dbReference type="Proteomes" id="UP000004705"/>
    </source>
</evidence>
<evidence type="ECO:0000256" key="1">
    <source>
        <dbReference type="SAM" id="MobiDB-lite"/>
    </source>
</evidence>
<name>H8G677_9PSEU</name>
<reference evidence="2 3" key="1">
    <citation type="journal article" date="2012" name="Stand. Genomic Sci.">
        <title>Genome sequence of the soil bacterium Saccharomonospora azurea type strain (NA-128(T)).</title>
        <authorList>
            <person name="Klenk H.P."/>
            <person name="Held B."/>
            <person name="Lucas S."/>
            <person name="Lapidus A."/>
            <person name="Copeland A."/>
            <person name="Hammon N."/>
            <person name="Pitluck S."/>
            <person name="Goodwin L.A."/>
            <person name="Han C."/>
            <person name="Tapia R."/>
            <person name="Brambilla E.M."/>
            <person name="Potter G."/>
            <person name="Land M."/>
            <person name="Ivanova N."/>
            <person name="Rohde M."/>
            <person name="Goker M."/>
            <person name="Detter J.C."/>
            <person name="Kyrpides N.C."/>
            <person name="Woyke T."/>
        </authorList>
    </citation>
    <scope>NUCLEOTIDE SEQUENCE [LARGE SCALE GENOMIC DNA]</scope>
    <source>
        <strain evidence="2 3">NA-128</strain>
    </source>
</reference>
<sequence>MLEPARSVLEQLIQSSNFSLNSDPSLVGAVASAAAKDDERRAKERPERGLTDNALRRKPELWPVPLKERRADGITPWHVLHVLARSIALSRRGAARGLAEHWGALKYSQALTGNAGSFMRLSAEGKRTAQRYKAIQSEELGTGFALVAARRILEQHYPERVVSIVPADTALYAGWRQLGRYKPQYFAEVWKPGKRSLVIPIACKGHHSNASTSHSQLASASAHVEHVHIGPWNETPVLIFSTELPPDGPVTVNTLCAQGSGGWLSSPRSERSNLDVLVDETNFLDGIQPPAEGGERPKPVDGFHVTPDRYEWFARVLARTAAAGVTAFAGDGGATTQYLTRRQGREHFTGFTHAAAGSVRDACHILFGIKFSGTDHIFRLNGTRVEAFSGVANDLLQLLVEGRVERYRHEVYERRSTWPSGLRSDSWNGPVSIHADGTVLAMRILP</sequence>